<feature type="domain" description="SGNH hydrolase-type esterase" evidence="3">
    <location>
        <begin position="40"/>
        <end position="225"/>
    </location>
</feature>
<gene>
    <name evidence="4" type="ORF">KOR42_13280</name>
</gene>
<reference evidence="4 5" key="1">
    <citation type="submission" date="2019-02" db="EMBL/GenBank/DDBJ databases">
        <title>Deep-cultivation of Planctomycetes and their phenomic and genomic characterization uncovers novel biology.</title>
        <authorList>
            <person name="Wiegand S."/>
            <person name="Jogler M."/>
            <person name="Boedeker C."/>
            <person name="Pinto D."/>
            <person name="Vollmers J."/>
            <person name="Rivas-Marin E."/>
            <person name="Kohn T."/>
            <person name="Peeters S.H."/>
            <person name="Heuer A."/>
            <person name="Rast P."/>
            <person name="Oberbeckmann S."/>
            <person name="Bunk B."/>
            <person name="Jeske O."/>
            <person name="Meyerdierks A."/>
            <person name="Storesund J.E."/>
            <person name="Kallscheuer N."/>
            <person name="Luecker S."/>
            <person name="Lage O.M."/>
            <person name="Pohl T."/>
            <person name="Merkel B.J."/>
            <person name="Hornburger P."/>
            <person name="Mueller R.-W."/>
            <person name="Bruemmer F."/>
            <person name="Labrenz M."/>
            <person name="Spormann A.M."/>
            <person name="Op Den Camp H."/>
            <person name="Overmann J."/>
            <person name="Amann R."/>
            <person name="Jetten M.S.M."/>
            <person name="Mascher T."/>
            <person name="Medema M.H."/>
            <person name="Devos D.P."/>
            <person name="Kaster A.-K."/>
            <person name="Ovreas L."/>
            <person name="Rohde M."/>
            <person name="Galperin M.Y."/>
            <person name="Jogler C."/>
        </authorList>
    </citation>
    <scope>NUCLEOTIDE SEQUENCE [LARGE SCALE GENOMIC DNA]</scope>
    <source>
        <strain evidence="4 5">KOR42</strain>
    </source>
</reference>
<evidence type="ECO:0000313" key="5">
    <source>
        <dbReference type="Proteomes" id="UP000317243"/>
    </source>
</evidence>
<keyword evidence="2" id="KW-0732">Signal</keyword>
<dbReference type="PANTHER" id="PTHR30383">
    <property type="entry name" value="THIOESTERASE 1/PROTEASE 1/LYSOPHOSPHOLIPASE L1"/>
    <property type="match status" value="1"/>
</dbReference>
<evidence type="ECO:0000256" key="1">
    <source>
        <dbReference type="SAM" id="Coils"/>
    </source>
</evidence>
<dbReference type="CDD" id="cd01834">
    <property type="entry name" value="SGNH_hydrolase_like_2"/>
    <property type="match status" value="1"/>
</dbReference>
<name>A0A5C5X4X9_9PLAN</name>
<sequence precursor="true">MLRVYSFCVALGMLSPFILAQDIASPLDEIQVEEGDCIVFLGDSITHQCLYTQYVEDYFYTRFPKTRLVFHNAGVGGAKAWDALQRFDDDVAAYQPKYVTVLLGMNDGTYRPYDQDVFQTYRNDMTEVVDRIEALGATPILMTPTMFDARAARLNPRRKRDPDSVALYNSVLAYFGTWCREVATERGYGFVDMWSPLNNLTIDERETTPDFTLIQDAVHPGPAGQLVMAAAIINDLDLPRVVSTIRIAKNSDGKWSRRARGGKLTNLEASETSVKFTWLANSLPWVVPEDAAEGVELTRLGHRLSKESLELHGLEPGKYELLIDGETVGTFDSSALARHIELQANAKTPQYQQALEVAKLNKERNESAVRSLRNEWRNFQQLCRIRRQVELNPDAEDLKNQLTKLEKSNEGILDRVKEHRKAAKSFEDKIYEVNQPQERTYEIRKKD</sequence>
<dbReference type="SUPFAM" id="SSF52266">
    <property type="entry name" value="SGNH hydrolase"/>
    <property type="match status" value="1"/>
</dbReference>
<feature type="signal peptide" evidence="2">
    <location>
        <begin position="1"/>
        <end position="20"/>
    </location>
</feature>
<protein>
    <submittedName>
        <fullName evidence="4">GDSL-like Lipase/Acylhydrolase</fullName>
    </submittedName>
</protein>
<feature type="coiled-coil region" evidence="1">
    <location>
        <begin position="355"/>
        <end position="415"/>
    </location>
</feature>
<dbReference type="Pfam" id="PF13472">
    <property type="entry name" value="Lipase_GDSL_2"/>
    <property type="match status" value="1"/>
</dbReference>
<dbReference type="InterPro" id="IPR051532">
    <property type="entry name" value="Ester_Hydrolysis_Enzymes"/>
</dbReference>
<dbReference type="EMBL" id="SIHI01000001">
    <property type="protein sequence ID" value="TWT57960.1"/>
    <property type="molecule type" value="Genomic_DNA"/>
</dbReference>
<proteinExistence type="predicted"/>
<evidence type="ECO:0000259" key="3">
    <source>
        <dbReference type="Pfam" id="PF13472"/>
    </source>
</evidence>
<keyword evidence="4" id="KW-0378">Hydrolase</keyword>
<dbReference type="OrthoDB" id="9794725at2"/>
<accession>A0A5C5X4X9</accession>
<dbReference type="InterPro" id="IPR036514">
    <property type="entry name" value="SGNH_hydro_sf"/>
</dbReference>
<dbReference type="Gene3D" id="3.40.50.1110">
    <property type="entry name" value="SGNH hydrolase"/>
    <property type="match status" value="1"/>
</dbReference>
<keyword evidence="1" id="KW-0175">Coiled coil</keyword>
<evidence type="ECO:0000313" key="4">
    <source>
        <dbReference type="EMBL" id="TWT57960.1"/>
    </source>
</evidence>
<dbReference type="InterPro" id="IPR013830">
    <property type="entry name" value="SGNH_hydro"/>
</dbReference>
<evidence type="ECO:0000256" key="2">
    <source>
        <dbReference type="SAM" id="SignalP"/>
    </source>
</evidence>
<organism evidence="4 5">
    <name type="scientific">Thalassoglobus neptunius</name>
    <dbReference type="NCBI Taxonomy" id="1938619"/>
    <lineage>
        <taxon>Bacteria</taxon>
        <taxon>Pseudomonadati</taxon>
        <taxon>Planctomycetota</taxon>
        <taxon>Planctomycetia</taxon>
        <taxon>Planctomycetales</taxon>
        <taxon>Planctomycetaceae</taxon>
        <taxon>Thalassoglobus</taxon>
    </lineage>
</organism>
<dbReference type="Proteomes" id="UP000317243">
    <property type="component" value="Unassembled WGS sequence"/>
</dbReference>
<dbReference type="RefSeq" id="WP_146508030.1">
    <property type="nucleotide sequence ID" value="NZ_SIHI01000001.1"/>
</dbReference>
<keyword evidence="5" id="KW-1185">Reference proteome</keyword>
<dbReference type="AlphaFoldDB" id="A0A5C5X4X9"/>
<feature type="chain" id="PRO_5022972710" evidence="2">
    <location>
        <begin position="21"/>
        <end position="447"/>
    </location>
</feature>
<dbReference type="GO" id="GO:0004622">
    <property type="term" value="F:phosphatidylcholine lysophospholipase activity"/>
    <property type="evidence" value="ECO:0007669"/>
    <property type="project" value="TreeGrafter"/>
</dbReference>
<dbReference type="PANTHER" id="PTHR30383:SF5">
    <property type="entry name" value="SGNH HYDROLASE-TYPE ESTERASE DOMAIN-CONTAINING PROTEIN"/>
    <property type="match status" value="1"/>
</dbReference>
<comment type="caution">
    <text evidence="4">The sequence shown here is derived from an EMBL/GenBank/DDBJ whole genome shotgun (WGS) entry which is preliminary data.</text>
</comment>